<dbReference type="InterPro" id="IPR019748">
    <property type="entry name" value="FERM_central"/>
</dbReference>
<dbReference type="InterPro" id="IPR000299">
    <property type="entry name" value="FERM_domain"/>
</dbReference>
<dbReference type="PRINTS" id="PR00700">
    <property type="entry name" value="PRTYPHPHTASE"/>
</dbReference>
<dbReference type="CDD" id="cd13189">
    <property type="entry name" value="FERM_C_PTPN4_PTPN3_like"/>
    <property type="match status" value="1"/>
</dbReference>
<dbReference type="Pfam" id="PF00595">
    <property type="entry name" value="PDZ"/>
    <property type="match status" value="1"/>
</dbReference>
<dbReference type="SMART" id="SM00404">
    <property type="entry name" value="PTPc_motif"/>
    <property type="match status" value="1"/>
</dbReference>
<evidence type="ECO:0000259" key="14">
    <source>
        <dbReference type="PROSITE" id="PS50106"/>
    </source>
</evidence>
<dbReference type="PROSITE" id="PS50106">
    <property type="entry name" value="PDZ"/>
    <property type="match status" value="1"/>
</dbReference>
<evidence type="ECO:0000256" key="9">
    <source>
        <dbReference type="PIRSR" id="PIRSR000927-2"/>
    </source>
</evidence>
<dbReference type="PANTHER" id="PTHR45706">
    <property type="entry name" value="TYROSINE-PROTEIN PHOSPHATASE"/>
    <property type="match status" value="1"/>
</dbReference>
<keyword evidence="6 7" id="KW-0206">Cytoskeleton</keyword>
<dbReference type="PROSITE" id="PS00383">
    <property type="entry name" value="TYR_PHOSPHATASE_1"/>
    <property type="match status" value="1"/>
</dbReference>
<feature type="domain" description="PDZ" evidence="14">
    <location>
        <begin position="503"/>
        <end position="575"/>
    </location>
</feature>
<dbReference type="AlphaFoldDB" id="A0A671SXX6"/>
<dbReference type="Proteomes" id="UP000472260">
    <property type="component" value="Unassembled WGS sequence"/>
</dbReference>
<feature type="region of interest" description="Disordered" evidence="10">
    <location>
        <begin position="363"/>
        <end position="391"/>
    </location>
</feature>
<evidence type="ECO:0000256" key="4">
    <source>
        <dbReference type="ARBA" id="ARBA00022801"/>
    </source>
</evidence>
<dbReference type="PANTHER" id="PTHR45706:SF7">
    <property type="entry name" value="TYROSINE-PROTEIN PHOSPHATASE NON-RECEPTOR TYPE 4"/>
    <property type="match status" value="1"/>
</dbReference>
<name>A0A671SXX6_9TELE</name>
<dbReference type="SMART" id="SM01196">
    <property type="entry name" value="FERM_C"/>
    <property type="match status" value="1"/>
</dbReference>
<dbReference type="PROSITE" id="PS00661">
    <property type="entry name" value="FERM_2"/>
    <property type="match status" value="1"/>
</dbReference>
<dbReference type="GO" id="GO:0004725">
    <property type="term" value="F:protein tyrosine phosphatase activity"/>
    <property type="evidence" value="ECO:0007669"/>
    <property type="project" value="UniProtKB-EC"/>
</dbReference>
<dbReference type="Gene3D" id="2.30.29.30">
    <property type="entry name" value="Pleckstrin-homology domain (PH domain)/Phosphotyrosine-binding domain (PTB)"/>
    <property type="match status" value="1"/>
</dbReference>
<dbReference type="Pfam" id="PF00102">
    <property type="entry name" value="Y_phosphatase"/>
    <property type="match status" value="1"/>
</dbReference>
<dbReference type="Pfam" id="PF08736">
    <property type="entry name" value="FA"/>
    <property type="match status" value="1"/>
</dbReference>
<evidence type="ECO:0000259" key="11">
    <source>
        <dbReference type="PROSITE" id="PS50055"/>
    </source>
</evidence>
<dbReference type="Gene3D" id="3.90.190.10">
    <property type="entry name" value="Protein tyrosine phosphatase superfamily"/>
    <property type="match status" value="1"/>
</dbReference>
<feature type="domain" description="Tyrosine specific protein phosphatases" evidence="12">
    <location>
        <begin position="817"/>
        <end position="888"/>
    </location>
</feature>
<dbReference type="PROSITE" id="PS00660">
    <property type="entry name" value="FERM_1"/>
    <property type="match status" value="1"/>
</dbReference>
<dbReference type="CDD" id="cd06706">
    <property type="entry name" value="PDZ_PTPN3-4-like"/>
    <property type="match status" value="1"/>
</dbReference>
<dbReference type="PROSITE" id="PS50055">
    <property type="entry name" value="TYR_PHOSPHATASE_PTP"/>
    <property type="match status" value="1"/>
</dbReference>
<evidence type="ECO:0000256" key="7">
    <source>
        <dbReference type="PIRNR" id="PIRNR000927"/>
    </source>
</evidence>
<dbReference type="InterPro" id="IPR018979">
    <property type="entry name" value="FERM_N"/>
</dbReference>
<comment type="similarity">
    <text evidence="2 7">Belongs to the protein-tyrosine phosphatase family. Non-receptor class subfamily.</text>
</comment>
<dbReference type="InterPro" id="IPR018980">
    <property type="entry name" value="FERM_PH-like_C"/>
</dbReference>
<keyword evidence="4 7" id="KW-0378">Hydrolase</keyword>
<comment type="catalytic activity">
    <reaction evidence="7">
        <text>O-phospho-L-tyrosyl-[protein] + H2O = L-tyrosyl-[protein] + phosphate</text>
        <dbReference type="Rhea" id="RHEA:10684"/>
        <dbReference type="Rhea" id="RHEA-COMP:10136"/>
        <dbReference type="Rhea" id="RHEA-COMP:20101"/>
        <dbReference type="ChEBI" id="CHEBI:15377"/>
        <dbReference type="ChEBI" id="CHEBI:43474"/>
        <dbReference type="ChEBI" id="CHEBI:46858"/>
        <dbReference type="ChEBI" id="CHEBI:61978"/>
        <dbReference type="EC" id="3.1.3.48"/>
    </reaction>
</comment>
<dbReference type="Ensembl" id="ENSSANT00000107149.1">
    <property type="protein sequence ID" value="ENSSANP00000100938.1"/>
    <property type="gene ID" value="ENSSANG00000049470.1"/>
</dbReference>
<dbReference type="SMART" id="SM00194">
    <property type="entry name" value="PTPc"/>
    <property type="match status" value="1"/>
</dbReference>
<dbReference type="InterPro" id="IPR012151">
    <property type="entry name" value="Tyr_Pase_non-rcpt_typ-3/4"/>
</dbReference>
<reference evidence="15" key="2">
    <citation type="submission" date="2025-09" db="UniProtKB">
        <authorList>
            <consortium name="Ensembl"/>
        </authorList>
    </citation>
    <scope>IDENTIFICATION</scope>
</reference>
<feature type="domain" description="Tyrosine-protein phosphatase" evidence="11">
    <location>
        <begin position="641"/>
        <end position="897"/>
    </location>
</feature>
<dbReference type="InterPro" id="IPR000242">
    <property type="entry name" value="PTP_cat"/>
</dbReference>
<dbReference type="PROSITE" id="PS50057">
    <property type="entry name" value="FERM_3"/>
    <property type="match status" value="1"/>
</dbReference>
<dbReference type="PIRSF" id="PIRSF000927">
    <property type="entry name" value="Tyr-Ptase_nr3"/>
    <property type="match status" value="1"/>
</dbReference>
<dbReference type="CDD" id="cd17194">
    <property type="entry name" value="FERM_F1_PTPN4"/>
    <property type="match status" value="1"/>
</dbReference>
<dbReference type="Pfam" id="PF00373">
    <property type="entry name" value="FERM_M"/>
    <property type="match status" value="1"/>
</dbReference>
<dbReference type="InterPro" id="IPR014847">
    <property type="entry name" value="FA"/>
</dbReference>
<proteinExistence type="inferred from homology"/>
<dbReference type="InterPro" id="IPR036034">
    <property type="entry name" value="PDZ_sf"/>
</dbReference>
<evidence type="ECO:0000256" key="2">
    <source>
        <dbReference type="ARBA" id="ARBA00009649"/>
    </source>
</evidence>
<dbReference type="GO" id="GO:0005737">
    <property type="term" value="C:cytoplasm"/>
    <property type="evidence" value="ECO:0007669"/>
    <property type="project" value="TreeGrafter"/>
</dbReference>
<evidence type="ECO:0000259" key="12">
    <source>
        <dbReference type="PROSITE" id="PS50056"/>
    </source>
</evidence>
<dbReference type="SMART" id="SM01195">
    <property type="entry name" value="FA"/>
    <property type="match status" value="1"/>
</dbReference>
<dbReference type="InterPro" id="IPR014352">
    <property type="entry name" value="FERM/acyl-CoA-bd_prot_sf"/>
</dbReference>
<feature type="binding site" evidence="9">
    <location>
        <position position="882"/>
    </location>
    <ligand>
        <name>substrate</name>
    </ligand>
</feature>
<dbReference type="PROSITE" id="PS50056">
    <property type="entry name" value="TYR_PHOSPHATASE_2"/>
    <property type="match status" value="1"/>
</dbReference>
<dbReference type="SUPFAM" id="SSF50729">
    <property type="entry name" value="PH domain-like"/>
    <property type="match status" value="1"/>
</dbReference>
<dbReference type="Gene3D" id="3.10.20.90">
    <property type="entry name" value="Phosphatidylinositol 3-kinase Catalytic Subunit, Chain A, domain 1"/>
    <property type="match status" value="1"/>
</dbReference>
<dbReference type="FunFam" id="3.10.20.90:FF:000104">
    <property type="entry name" value="Tyrosine-protein phosphatase non-receptor type"/>
    <property type="match status" value="1"/>
</dbReference>
<comment type="subcellular location">
    <subcellularLocation>
        <location evidence="1 7">Cytoplasm</location>
        <location evidence="1 7">Cytoskeleton</location>
    </subcellularLocation>
</comment>
<organism evidence="15 16">
    <name type="scientific">Sinocyclocheilus anshuiensis</name>
    <dbReference type="NCBI Taxonomy" id="1608454"/>
    <lineage>
        <taxon>Eukaryota</taxon>
        <taxon>Metazoa</taxon>
        <taxon>Chordata</taxon>
        <taxon>Craniata</taxon>
        <taxon>Vertebrata</taxon>
        <taxon>Euteleostomi</taxon>
        <taxon>Actinopterygii</taxon>
        <taxon>Neopterygii</taxon>
        <taxon>Teleostei</taxon>
        <taxon>Ostariophysi</taxon>
        <taxon>Cypriniformes</taxon>
        <taxon>Cyprinidae</taxon>
        <taxon>Cyprininae</taxon>
        <taxon>Sinocyclocheilus</taxon>
    </lineage>
</organism>
<protein>
    <recommendedName>
        <fullName evidence="7">Tyrosine-protein phosphatase</fullName>
        <ecNumber evidence="7">3.1.3.48</ecNumber>
    </recommendedName>
</protein>
<evidence type="ECO:0000256" key="10">
    <source>
        <dbReference type="SAM" id="MobiDB-lite"/>
    </source>
</evidence>
<dbReference type="InterPro" id="IPR035963">
    <property type="entry name" value="FERM_2"/>
</dbReference>
<evidence type="ECO:0000256" key="6">
    <source>
        <dbReference type="ARBA" id="ARBA00023212"/>
    </source>
</evidence>
<dbReference type="InterPro" id="IPR001478">
    <property type="entry name" value="PDZ"/>
</dbReference>
<dbReference type="InterPro" id="IPR000387">
    <property type="entry name" value="Tyr_Pase_dom"/>
</dbReference>
<evidence type="ECO:0000313" key="16">
    <source>
        <dbReference type="Proteomes" id="UP000472260"/>
    </source>
</evidence>
<dbReference type="FunFam" id="3.90.190.10:FF:000023">
    <property type="entry name" value="Tyrosine-protein phosphatase non-receptor type"/>
    <property type="match status" value="1"/>
</dbReference>
<dbReference type="GO" id="GO:0008092">
    <property type="term" value="F:cytoskeletal protein binding"/>
    <property type="evidence" value="ECO:0007669"/>
    <property type="project" value="InterPro"/>
</dbReference>
<dbReference type="InterPro" id="IPR019747">
    <property type="entry name" value="FERM_CS"/>
</dbReference>
<dbReference type="FunFam" id="2.30.42.10:FF:000045">
    <property type="entry name" value="Tyrosine-protein phosphatase non-receptor type"/>
    <property type="match status" value="1"/>
</dbReference>
<dbReference type="GO" id="GO:0005856">
    <property type="term" value="C:cytoskeleton"/>
    <property type="evidence" value="ECO:0007669"/>
    <property type="project" value="UniProtKB-SubCell"/>
</dbReference>
<evidence type="ECO:0000259" key="13">
    <source>
        <dbReference type="PROSITE" id="PS50057"/>
    </source>
</evidence>
<evidence type="ECO:0000256" key="1">
    <source>
        <dbReference type="ARBA" id="ARBA00004245"/>
    </source>
</evidence>
<dbReference type="InterPro" id="IPR041783">
    <property type="entry name" value="PTPN3/4_FERM_C"/>
</dbReference>
<dbReference type="EC" id="3.1.3.48" evidence="7"/>
<evidence type="ECO:0000256" key="8">
    <source>
        <dbReference type="PIRSR" id="PIRSR000927-1"/>
    </source>
</evidence>
<sequence>MTARFRLPAGRSYNVRATELARDRQRTEVVCNVFLLDNTVQPFKVNKHDQGQILLEAVCKHLELTERDYFGLHLADDSSDSPRWLDPNKPIRKQLKRGSPHHLNFRVKFFVSDPNKLQEEYTRLPCPHNTAALLASYTVQSELGDYSEAENLPGYLSEFCFIPNQPQGFENEVTKHHQQHSGLTPAQSEFNYLNMARTLELYGVELHYARDQSNTEIFIGVMSAGIAIYKNRVRINYFPWLKIVKISFKCKQFFIQLRKEAHETRDTLLGFNMVNYRACKNLWKACVELHTFFRLDRPVPLQKNFFVHYFSLGSKFRYCGRTEAQSVQYGKEKGIKDRVFARSPSKPLGRKLMGVTDWESVSRNSLSEERLETRSLPTRSPPGTPNHRNSLFVQEGPRLRPSSMGHLVDHVIHASPSLPVFSNHKSASSTQANSISLDSTSPEEVEGPPPALPPKQSRKNLSQLILSHSHQDLDNHISEMYDVPIATEKATPNGVIPHDNLVLIKMKPDENRRFGFNVKGGSDQKLPIIVSRVAPGTSADLCVPRLNEGDQVVLINGRDVAEHTHDQVVMFIKASCESHSGELILLVRPNAIYDVVEEKLETEPDFQYIPEKSPTDPSQLDQDAWRDSMLQLKEGLNSATILAQFDQLYRKRPGMTMSCAKLPQNLSKNRYRDISPYDATRVILKGTDDYINANYINMEIPASSLINRYIACQGPLPNTCPDFWQMTWEQGSSLVVMLTTQVERGRVKCHQYWPNLSGSATYGGFQVSCQTEEGNSAFLVRDMTLTHIESGESRELTQIQYLAWPDHGVPDDSTDFLDFVALVRSKRAGKDEPAVVHCSAGIGRTGVLITMETAMCLMECGQPVYPLEIVRTMRDQRAMMIQTPSQFKFVCEAILKVYEEGLVKLLKSTLYESN</sequence>
<dbReference type="CDD" id="cd14473">
    <property type="entry name" value="FERM_B-lobe"/>
    <property type="match status" value="1"/>
</dbReference>
<feature type="domain" description="FERM" evidence="13">
    <location>
        <begin position="29"/>
        <end position="297"/>
    </location>
</feature>
<keyword evidence="5 7" id="KW-0904">Protein phosphatase</keyword>
<dbReference type="SUPFAM" id="SSF52799">
    <property type="entry name" value="(Phosphotyrosine protein) phosphatases II"/>
    <property type="match status" value="1"/>
</dbReference>
<evidence type="ECO:0000313" key="15">
    <source>
        <dbReference type="Ensembl" id="ENSSANP00000100938.1"/>
    </source>
</evidence>
<dbReference type="SUPFAM" id="SSF50156">
    <property type="entry name" value="PDZ domain-like"/>
    <property type="match status" value="1"/>
</dbReference>
<dbReference type="SMART" id="SM00228">
    <property type="entry name" value="PDZ"/>
    <property type="match status" value="1"/>
</dbReference>
<dbReference type="Gene3D" id="2.30.42.10">
    <property type="match status" value="1"/>
</dbReference>
<dbReference type="InterPro" id="IPR029071">
    <property type="entry name" value="Ubiquitin-like_domsf"/>
</dbReference>
<feature type="compositionally biased region" description="Polar residues" evidence="10">
    <location>
        <begin position="423"/>
        <end position="440"/>
    </location>
</feature>
<feature type="binding site" evidence="9">
    <location>
        <position position="806"/>
    </location>
    <ligand>
        <name>substrate</name>
    </ligand>
</feature>
<keyword evidence="3 7" id="KW-0963">Cytoplasm</keyword>
<dbReference type="SUPFAM" id="SSF54236">
    <property type="entry name" value="Ubiquitin-like"/>
    <property type="match status" value="1"/>
</dbReference>
<accession>A0A671SXX6</accession>
<reference evidence="15" key="1">
    <citation type="submission" date="2025-08" db="UniProtKB">
        <authorList>
            <consortium name="Ensembl"/>
        </authorList>
    </citation>
    <scope>IDENTIFICATION</scope>
</reference>
<dbReference type="Gene3D" id="1.20.80.10">
    <property type="match status" value="1"/>
</dbReference>
<dbReference type="GO" id="GO:0009898">
    <property type="term" value="C:cytoplasmic side of plasma membrane"/>
    <property type="evidence" value="ECO:0007669"/>
    <property type="project" value="TreeGrafter"/>
</dbReference>
<dbReference type="InterPro" id="IPR019749">
    <property type="entry name" value="Band_41_domain"/>
</dbReference>
<dbReference type="Pfam" id="PF09380">
    <property type="entry name" value="FERM_C"/>
    <property type="match status" value="1"/>
</dbReference>
<dbReference type="InterPro" id="IPR003595">
    <property type="entry name" value="Tyr_Pase_cat"/>
</dbReference>
<gene>
    <name evidence="15" type="primary">ptpn4a</name>
</gene>
<dbReference type="InterPro" id="IPR016130">
    <property type="entry name" value="Tyr_Pase_AS"/>
</dbReference>
<evidence type="ECO:0000256" key="3">
    <source>
        <dbReference type="ARBA" id="ARBA00022490"/>
    </source>
</evidence>
<feature type="region of interest" description="Disordered" evidence="10">
    <location>
        <begin position="422"/>
        <end position="457"/>
    </location>
</feature>
<feature type="active site" description="Phosphocysteine intermediate" evidence="8">
    <location>
        <position position="838"/>
    </location>
</feature>
<dbReference type="SUPFAM" id="SSF47031">
    <property type="entry name" value="Second domain of FERM"/>
    <property type="match status" value="1"/>
</dbReference>
<dbReference type="Pfam" id="PF09379">
    <property type="entry name" value="FERM_N"/>
    <property type="match status" value="1"/>
</dbReference>
<keyword evidence="16" id="KW-1185">Reference proteome</keyword>
<dbReference type="InterPro" id="IPR029021">
    <property type="entry name" value="Prot-tyrosine_phosphatase-like"/>
</dbReference>
<dbReference type="FunFam" id="2.30.29.30:FF:000002">
    <property type="entry name" value="Band 4.1-like protein 5 isoform 1"/>
    <property type="match status" value="1"/>
</dbReference>
<dbReference type="SMART" id="SM00295">
    <property type="entry name" value="B41"/>
    <property type="match status" value="1"/>
</dbReference>
<dbReference type="InterPro" id="IPR011993">
    <property type="entry name" value="PH-like_dom_sf"/>
</dbReference>
<evidence type="ECO:0000256" key="5">
    <source>
        <dbReference type="ARBA" id="ARBA00022912"/>
    </source>
</evidence>
<feature type="binding site" evidence="9">
    <location>
        <begin position="838"/>
        <end position="844"/>
    </location>
    <ligand>
        <name>substrate</name>
    </ligand>
</feature>